<dbReference type="GO" id="GO:0055085">
    <property type="term" value="P:transmembrane transport"/>
    <property type="evidence" value="ECO:0007669"/>
    <property type="project" value="TreeGrafter"/>
</dbReference>
<comment type="subcellular location">
    <subcellularLocation>
        <location evidence="1">Cell membrane</location>
        <topology evidence="1">Multi-pass membrane protein</topology>
    </subcellularLocation>
</comment>
<evidence type="ECO:0000256" key="3">
    <source>
        <dbReference type="ARBA" id="ARBA00022448"/>
    </source>
</evidence>
<keyword evidence="7 8" id="KW-0472">Membrane</keyword>
<dbReference type="GO" id="GO:0005886">
    <property type="term" value="C:plasma membrane"/>
    <property type="evidence" value="ECO:0007669"/>
    <property type="project" value="UniProtKB-SubCell"/>
</dbReference>
<organism evidence="9 10">
    <name type="scientific">Propionicimonas paludicola</name>
    <dbReference type="NCBI Taxonomy" id="185243"/>
    <lineage>
        <taxon>Bacteria</taxon>
        <taxon>Bacillati</taxon>
        <taxon>Actinomycetota</taxon>
        <taxon>Actinomycetes</taxon>
        <taxon>Propionibacteriales</taxon>
        <taxon>Nocardioidaceae</taxon>
        <taxon>Propionicimonas</taxon>
    </lineage>
</organism>
<comment type="similarity">
    <text evidence="2">Belongs to the autoinducer-2 exporter (AI-2E) (TC 2.A.86) family.</text>
</comment>
<proteinExistence type="inferred from homology"/>
<feature type="transmembrane region" description="Helical" evidence="8">
    <location>
        <begin position="35"/>
        <end position="53"/>
    </location>
</feature>
<keyword evidence="10" id="KW-1185">Reference proteome</keyword>
<dbReference type="Pfam" id="PF01594">
    <property type="entry name" value="AI-2E_transport"/>
    <property type="match status" value="1"/>
</dbReference>
<evidence type="ECO:0000256" key="2">
    <source>
        <dbReference type="ARBA" id="ARBA00009773"/>
    </source>
</evidence>
<dbReference type="Proteomes" id="UP000226079">
    <property type="component" value="Unassembled WGS sequence"/>
</dbReference>
<feature type="transmembrane region" description="Helical" evidence="8">
    <location>
        <begin position="261"/>
        <end position="282"/>
    </location>
</feature>
<evidence type="ECO:0000256" key="7">
    <source>
        <dbReference type="ARBA" id="ARBA00023136"/>
    </source>
</evidence>
<evidence type="ECO:0000256" key="4">
    <source>
        <dbReference type="ARBA" id="ARBA00022475"/>
    </source>
</evidence>
<evidence type="ECO:0000256" key="1">
    <source>
        <dbReference type="ARBA" id="ARBA00004651"/>
    </source>
</evidence>
<protein>
    <submittedName>
        <fullName evidence="9">Putative PurR-regulated permease PerM</fullName>
    </submittedName>
</protein>
<keyword evidence="6 8" id="KW-1133">Transmembrane helix</keyword>
<dbReference type="PANTHER" id="PTHR21716">
    <property type="entry name" value="TRANSMEMBRANE PROTEIN"/>
    <property type="match status" value="1"/>
</dbReference>
<keyword evidence="5 8" id="KW-0812">Transmembrane</keyword>
<gene>
    <name evidence="9" type="ORF">ATK74_1940</name>
</gene>
<dbReference type="PANTHER" id="PTHR21716:SF53">
    <property type="entry name" value="PERMEASE PERM-RELATED"/>
    <property type="match status" value="1"/>
</dbReference>
<feature type="transmembrane region" description="Helical" evidence="8">
    <location>
        <begin position="141"/>
        <end position="170"/>
    </location>
</feature>
<dbReference type="AlphaFoldDB" id="A0A2A9CSG2"/>
<keyword evidence="3" id="KW-0813">Transport</keyword>
<feature type="transmembrane region" description="Helical" evidence="8">
    <location>
        <begin position="234"/>
        <end position="254"/>
    </location>
</feature>
<evidence type="ECO:0000256" key="8">
    <source>
        <dbReference type="SAM" id="Phobius"/>
    </source>
</evidence>
<comment type="caution">
    <text evidence="9">The sequence shown here is derived from an EMBL/GenBank/DDBJ whole genome shotgun (WGS) entry which is preliminary data.</text>
</comment>
<sequence length="351" mass="36970">MPVGLITASEWAWRGLLVAAALAGIWWLITYFSGVTVPLAVAVLLTALLAPINSRLRTWRWPGPLAAISTLLLTALVLAGVFFAIGTQVVKEWPQLFDKAVAGIGTLLGWLASGPLHIDQAQLDGYYAQLTEWVNNSRADLASMVAAAGVGVGHFFAGFAIALIATFFFLASGQRIWESILRVLPSHYQERTGRAAANGWTSLVAYMRAQVLVALVDALGILIGALVLQLPMAWALFALTFITAFIPVVGAVLAGTVACALALVSYGPVTALIMLAITVFVVQAEGHFLQPILLGRAASLHPLAVLIGLAVGATIAGIVGALLVIPVLAFGTAFIRGLDPQRLQEPTPSRP</sequence>
<evidence type="ECO:0000256" key="6">
    <source>
        <dbReference type="ARBA" id="ARBA00022989"/>
    </source>
</evidence>
<dbReference type="EMBL" id="PDJC01000001">
    <property type="protein sequence ID" value="PFG17373.1"/>
    <property type="molecule type" value="Genomic_DNA"/>
</dbReference>
<reference evidence="9 10" key="1">
    <citation type="submission" date="2017-10" db="EMBL/GenBank/DDBJ databases">
        <title>Sequencing the genomes of 1000 actinobacteria strains.</title>
        <authorList>
            <person name="Klenk H.-P."/>
        </authorList>
    </citation>
    <scope>NUCLEOTIDE SEQUENCE [LARGE SCALE GENOMIC DNA]</scope>
    <source>
        <strain evidence="9 10">DSM 15597</strain>
    </source>
</reference>
<feature type="transmembrane region" description="Helical" evidence="8">
    <location>
        <begin position="302"/>
        <end position="335"/>
    </location>
</feature>
<keyword evidence="4" id="KW-1003">Cell membrane</keyword>
<feature type="transmembrane region" description="Helical" evidence="8">
    <location>
        <begin position="12"/>
        <end position="29"/>
    </location>
</feature>
<feature type="transmembrane region" description="Helical" evidence="8">
    <location>
        <begin position="211"/>
        <end position="228"/>
    </location>
</feature>
<feature type="transmembrane region" description="Helical" evidence="8">
    <location>
        <begin position="65"/>
        <end position="85"/>
    </location>
</feature>
<accession>A0A2A9CSG2</accession>
<evidence type="ECO:0000313" key="9">
    <source>
        <dbReference type="EMBL" id="PFG17373.1"/>
    </source>
</evidence>
<dbReference type="InterPro" id="IPR002549">
    <property type="entry name" value="AI-2E-like"/>
</dbReference>
<evidence type="ECO:0000256" key="5">
    <source>
        <dbReference type="ARBA" id="ARBA00022692"/>
    </source>
</evidence>
<evidence type="ECO:0000313" key="10">
    <source>
        <dbReference type="Proteomes" id="UP000226079"/>
    </source>
</evidence>
<name>A0A2A9CSG2_9ACTN</name>